<evidence type="ECO:0000256" key="2">
    <source>
        <dbReference type="SAM" id="Phobius"/>
    </source>
</evidence>
<evidence type="ECO:0000313" key="4">
    <source>
        <dbReference type="EMBL" id="HBU99356.1"/>
    </source>
</evidence>
<dbReference type="EMBL" id="DOOG01000133">
    <property type="protein sequence ID" value="HBU99356.1"/>
    <property type="molecule type" value="Genomic_DNA"/>
</dbReference>
<evidence type="ECO:0000313" key="6">
    <source>
        <dbReference type="Proteomes" id="UP000264179"/>
    </source>
</evidence>
<name>A0A358HW03_9PROT</name>
<keyword evidence="2" id="KW-0472">Membrane</keyword>
<feature type="transmembrane region" description="Helical" evidence="2">
    <location>
        <begin position="21"/>
        <end position="44"/>
    </location>
</feature>
<reference evidence="6 7" key="1">
    <citation type="journal article" date="2018" name="Nat. Biotechnol.">
        <title>A standardized bacterial taxonomy based on genome phylogeny substantially revises the tree of life.</title>
        <authorList>
            <person name="Parks D.H."/>
            <person name="Chuvochina M."/>
            <person name="Waite D.W."/>
            <person name="Rinke C."/>
            <person name="Skarshewski A."/>
            <person name="Chaumeil P.A."/>
            <person name="Hugenholtz P."/>
        </authorList>
    </citation>
    <scope>NUCLEOTIDE SEQUENCE [LARGE SCALE GENOMIC DNA]</scope>
    <source>
        <strain evidence="4">UBA8707</strain>
        <strain evidence="5">UBA9881</strain>
    </source>
</reference>
<dbReference type="InterPro" id="IPR025424">
    <property type="entry name" value="YrhK_domain"/>
</dbReference>
<keyword evidence="2" id="KW-0812">Transmembrane</keyword>
<comment type="caution">
    <text evidence="4">The sequence shown here is derived from an EMBL/GenBank/DDBJ whole genome shotgun (WGS) entry which is preliminary data.</text>
</comment>
<accession>A0A358HW03</accession>
<evidence type="ECO:0000259" key="3">
    <source>
        <dbReference type="Pfam" id="PF14145"/>
    </source>
</evidence>
<evidence type="ECO:0000313" key="7">
    <source>
        <dbReference type="Proteomes" id="UP000264753"/>
    </source>
</evidence>
<evidence type="ECO:0000313" key="5">
    <source>
        <dbReference type="EMBL" id="HCW68399.1"/>
    </source>
</evidence>
<dbReference type="Proteomes" id="UP000264753">
    <property type="component" value="Unassembled WGS sequence"/>
</dbReference>
<gene>
    <name evidence="4" type="ORF">DEF21_15840</name>
    <name evidence="5" type="ORF">DHR80_14610</name>
</gene>
<feature type="region of interest" description="Disordered" evidence="1">
    <location>
        <begin position="82"/>
        <end position="108"/>
    </location>
</feature>
<proteinExistence type="predicted"/>
<dbReference type="Proteomes" id="UP000264179">
    <property type="component" value="Unassembled WGS sequence"/>
</dbReference>
<keyword evidence="2" id="KW-1133">Transmembrane helix</keyword>
<feature type="transmembrane region" description="Helical" evidence="2">
    <location>
        <begin position="50"/>
        <end position="70"/>
    </location>
</feature>
<dbReference type="Pfam" id="PF14145">
    <property type="entry name" value="YrhK"/>
    <property type="match status" value="1"/>
</dbReference>
<dbReference type="AlphaFoldDB" id="A0A358HW03"/>
<feature type="compositionally biased region" description="Polar residues" evidence="1">
    <location>
        <begin position="90"/>
        <end position="108"/>
    </location>
</feature>
<feature type="domain" description="YrhK" evidence="3">
    <location>
        <begin position="22"/>
        <end position="75"/>
    </location>
</feature>
<organism evidence="4 7">
    <name type="scientific">Thalassospira lucentensis</name>
    <dbReference type="NCBI Taxonomy" id="168935"/>
    <lineage>
        <taxon>Bacteria</taxon>
        <taxon>Pseudomonadati</taxon>
        <taxon>Pseudomonadota</taxon>
        <taxon>Alphaproteobacteria</taxon>
        <taxon>Rhodospirillales</taxon>
        <taxon>Thalassospiraceae</taxon>
        <taxon>Thalassospira</taxon>
    </lineage>
</organism>
<sequence>MKLFRTRRFDASPKHRSVYSAYEIAYSVIDLLAAVLFIVGSILFLDDATVYAGTWLFIIGSVFFAARPAVRLARELHLAGLDDDDESQGSHKNTPAKTSTDQARNPAG</sequence>
<dbReference type="EMBL" id="DPOP01000116">
    <property type="protein sequence ID" value="HCW68399.1"/>
    <property type="molecule type" value="Genomic_DNA"/>
</dbReference>
<evidence type="ECO:0000256" key="1">
    <source>
        <dbReference type="SAM" id="MobiDB-lite"/>
    </source>
</evidence>
<protein>
    <submittedName>
        <fullName evidence="4">Cobalamin biosynthesis protein CobQ</fullName>
    </submittedName>
</protein>